<dbReference type="Pfam" id="PF25510">
    <property type="entry name" value="Ubiquitin_DCDC1"/>
    <property type="match status" value="1"/>
</dbReference>
<dbReference type="InterPro" id="IPR056415">
    <property type="entry name" value="DCX2_DCDC1"/>
</dbReference>
<dbReference type="EMBL" id="JAPFRF010000001">
    <property type="protein sequence ID" value="KAJ7344525.1"/>
    <property type="molecule type" value="Genomic_DNA"/>
</dbReference>
<organism evidence="5 6">
    <name type="scientific">Phrynocephalus forsythii</name>
    <dbReference type="NCBI Taxonomy" id="171643"/>
    <lineage>
        <taxon>Eukaryota</taxon>
        <taxon>Metazoa</taxon>
        <taxon>Chordata</taxon>
        <taxon>Craniata</taxon>
        <taxon>Vertebrata</taxon>
        <taxon>Euteleostomi</taxon>
        <taxon>Lepidosauria</taxon>
        <taxon>Squamata</taxon>
        <taxon>Bifurcata</taxon>
        <taxon>Unidentata</taxon>
        <taxon>Episquamata</taxon>
        <taxon>Toxicofera</taxon>
        <taxon>Iguania</taxon>
        <taxon>Acrodonta</taxon>
        <taxon>Agamidae</taxon>
        <taxon>Agaminae</taxon>
        <taxon>Phrynocephalus</taxon>
    </lineage>
</organism>
<keyword evidence="6" id="KW-1185">Reference proteome</keyword>
<feature type="region of interest" description="Disordered" evidence="2">
    <location>
        <begin position="422"/>
        <end position="441"/>
    </location>
</feature>
<protein>
    <recommendedName>
        <fullName evidence="7">Doublecortin domain-containing protein 5</fullName>
    </recommendedName>
</protein>
<feature type="domain" description="DCDC1 second doublecortin-like" evidence="3">
    <location>
        <begin position="1007"/>
        <end position="1077"/>
    </location>
</feature>
<dbReference type="GO" id="GO:1902412">
    <property type="term" value="P:regulation of mitotic cytokinesis"/>
    <property type="evidence" value="ECO:0007669"/>
    <property type="project" value="InterPro"/>
</dbReference>
<dbReference type="SUPFAM" id="SSF50370">
    <property type="entry name" value="Ricin B-like lectins"/>
    <property type="match status" value="2"/>
</dbReference>
<dbReference type="GO" id="GO:0035556">
    <property type="term" value="P:intracellular signal transduction"/>
    <property type="evidence" value="ECO:0007669"/>
    <property type="project" value="InterPro"/>
</dbReference>
<dbReference type="PROSITE" id="PS50231">
    <property type="entry name" value="RICIN_B_LECTIN"/>
    <property type="match status" value="1"/>
</dbReference>
<dbReference type="InterPro" id="IPR035992">
    <property type="entry name" value="Ricin_B-like_lectins"/>
</dbReference>
<dbReference type="InterPro" id="IPR036572">
    <property type="entry name" value="Doublecortin_dom_sf"/>
</dbReference>
<keyword evidence="1" id="KW-0175">Coiled coil</keyword>
<dbReference type="Pfam" id="PF24478">
    <property type="entry name" value="DCX2_DCDC1"/>
    <property type="match status" value="1"/>
</dbReference>
<evidence type="ECO:0000313" key="6">
    <source>
        <dbReference type="Proteomes" id="UP001142489"/>
    </source>
</evidence>
<feature type="coiled-coil region" evidence="1">
    <location>
        <begin position="674"/>
        <end position="701"/>
    </location>
</feature>
<dbReference type="InterPro" id="IPR057424">
    <property type="entry name" value="Ubiquitin_DCDC1"/>
</dbReference>
<dbReference type="GO" id="GO:0008017">
    <property type="term" value="F:microtubule binding"/>
    <property type="evidence" value="ECO:0007669"/>
    <property type="project" value="InterPro"/>
</dbReference>
<evidence type="ECO:0000256" key="2">
    <source>
        <dbReference type="SAM" id="MobiDB-lite"/>
    </source>
</evidence>
<dbReference type="Proteomes" id="UP001142489">
    <property type="component" value="Unassembled WGS sequence"/>
</dbReference>
<dbReference type="GO" id="GO:0030496">
    <property type="term" value="C:midbody"/>
    <property type="evidence" value="ECO:0007669"/>
    <property type="project" value="TreeGrafter"/>
</dbReference>
<dbReference type="Gene3D" id="2.80.10.50">
    <property type="match status" value="1"/>
</dbReference>
<name>A0A9Q0Y5C6_9SAUR</name>
<dbReference type="OrthoDB" id="9999986at2759"/>
<evidence type="ECO:0000313" key="5">
    <source>
        <dbReference type="EMBL" id="KAJ7344525.1"/>
    </source>
</evidence>
<feature type="domain" description="Doublecortin" evidence="4">
    <location>
        <begin position="84"/>
        <end position="179"/>
    </location>
</feature>
<dbReference type="PANTHER" id="PTHR46302">
    <property type="entry name" value="DOUBLECORTIN DOMAIN-CONTAINING PROTEIN 1"/>
    <property type="match status" value="1"/>
</dbReference>
<feature type="non-terminal residue" evidence="5">
    <location>
        <position position="1245"/>
    </location>
</feature>
<reference evidence="5" key="1">
    <citation type="journal article" date="2023" name="DNA Res.">
        <title>Chromosome-level genome assembly of Phrynocephalus forsythii using third-generation DNA sequencing and Hi-C analysis.</title>
        <authorList>
            <person name="Qi Y."/>
            <person name="Zhao W."/>
            <person name="Zhao Y."/>
            <person name="Niu C."/>
            <person name="Cao S."/>
            <person name="Zhang Y."/>
        </authorList>
    </citation>
    <scope>NUCLEOTIDE SEQUENCE</scope>
    <source>
        <tissue evidence="5">Muscle</tissue>
    </source>
</reference>
<dbReference type="PANTHER" id="PTHR46302:SF3">
    <property type="entry name" value="DOUBLECORTIN DOMAIN-CONTAINING PROTEIN 1"/>
    <property type="match status" value="1"/>
</dbReference>
<proteinExistence type="predicted"/>
<dbReference type="SUPFAM" id="SSF89837">
    <property type="entry name" value="Doublecortin (DC)"/>
    <property type="match status" value="1"/>
</dbReference>
<evidence type="ECO:0000256" key="1">
    <source>
        <dbReference type="SAM" id="Coils"/>
    </source>
</evidence>
<gene>
    <name evidence="5" type="ORF">JRQ81_000475</name>
</gene>
<sequence>VNLAIEGEKVKITDKSILSMKMEELWLEQDKVKKLIDEFQTAIKSYKGHLSQLAAQLQAEQEQCTSYVYQHIKELPANTVLSQGLQLKVYENGKDTGETLIYISKKDMESSCGSQPNAVLERVQHIIHQRLQSSADFRPSGLSQFPTQLFDENGQEIKNPFLLQNEQKIWVSYGEDYRSPLNPVLSLTFDRVTATEKNGITIIYKTLLDPTSELLPGRDNWEVCGGFPENFELTNDLEHQILETVDPDNHFIQYKSDPQMVLLVSLTMENMRKDLLKQSNHRDRISATACWPLSNVWMVTKDGMILSRAVAQSCLAVGHPIRIMIQDSISMEGYKLNLQKRVKNNIYQYWEFGNDGCIYSKAYPEFVLTYLLELNVREDVTQTEYCTHHGAQSAVHQETDSSSAEEVTLPSQRQELQNSVSNCNEKQRSGPLDTHLMPEGPLRENGQLTVALVRKLEEKHPKASAQRWAIKHVGINKPGQWKQSKVDNPLWNKLTYMWPVLPNGELNQGFEWPIEGLLIPNSPPLKIPVGKKSDSYTPLKLKVLRNGDPDKSKSISVLGPDCTTAMKKQTGVLRKLPERAQLLPSLPCFSISTLAGELYVLVYVSCGEQWIDPQWTIAQHKRRLQLCNLASDITAIRAYCVMRNSKNLVLEVKNGIAHGAKLSVEKAAVELEGENAVQAEVKEAEESIEKIEDTTDKYLNSHAKSHLKADAGYKSTKYIWQQISYDFDKDCSFQKGKEEQLLEDAELHKCRHQPKLTEELQKKHCQQFELRNGKIISCHFPNLLLGVENSAIHPGTEVVLLEKKYDATNQCWIWRKNSRTFHLASNPDLVLAVSMANVLSSYPKCPLEMQGCPVVIQKYKEFKNGAANQKWNYSETTKVLNAFHSTTLDQEITAANCASVCTFSVANTEKIDQPGYYFLSPGGRQKIMICLACARILRGKKELKKLLPGTLFFCASGSEGGRHLSIWPYKCLDVTKTDLSTSEAETTLHYLEELLASLKTETSLQAISEKISAAVNQKAVKIMAYRNGAGYQNGKLIIASTLPMLLTLCTKQLELNRMACRLYTCEGTLIPTLEDLVLCAVNDYFRKQKPGEDIQGVTFVPGSYENTSVFSVKDKEAEEEMNIKPASSVMTPENLKLIDDFLLTVILRNPVEVWVSSGEPFLPLDTLQKAKMKERQKWLEKDKVLADLDKMKHKMRQLQGRRIAKSKPPSLVPTKIPFQPVVVEGGWTEETQEEMKLMEMIQHRE</sequence>
<feature type="non-terminal residue" evidence="5">
    <location>
        <position position="1"/>
    </location>
</feature>
<comment type="caution">
    <text evidence="5">The sequence shown here is derived from an EMBL/GenBank/DDBJ whole genome shotgun (WGS) entry which is preliminary data.</text>
</comment>
<evidence type="ECO:0000259" key="4">
    <source>
        <dbReference type="Pfam" id="PF25510"/>
    </source>
</evidence>
<dbReference type="InterPro" id="IPR043188">
    <property type="entry name" value="DCDC1"/>
</dbReference>
<dbReference type="AlphaFoldDB" id="A0A9Q0Y5C6"/>
<dbReference type="CDD" id="cd17158">
    <property type="entry name" value="DCX3_DCDC5"/>
    <property type="match status" value="1"/>
</dbReference>
<evidence type="ECO:0000259" key="3">
    <source>
        <dbReference type="Pfam" id="PF24478"/>
    </source>
</evidence>
<accession>A0A9Q0Y5C6</accession>
<evidence type="ECO:0008006" key="7">
    <source>
        <dbReference type="Google" id="ProtNLM"/>
    </source>
</evidence>